<keyword evidence="2" id="KW-1185">Reference proteome</keyword>
<evidence type="ECO:0000313" key="2">
    <source>
        <dbReference type="Proteomes" id="UP001202248"/>
    </source>
</evidence>
<comment type="caution">
    <text evidence="1">The sequence shown here is derived from an EMBL/GenBank/DDBJ whole genome shotgun (WGS) entry which is preliminary data.</text>
</comment>
<accession>A0ABS9SM01</accession>
<dbReference type="EMBL" id="JAKWBL010000003">
    <property type="protein sequence ID" value="MCH5599301.1"/>
    <property type="molecule type" value="Genomic_DNA"/>
</dbReference>
<sequence>MSQLNPPVICIIADKHDLYDDRAYWKQALSLLEEGFLVHYIVVNSDESNQGVTKEGVSFYLIKRKQYIPSIILNYLIKKAFLFAMNMMK</sequence>
<dbReference type="RefSeq" id="WP_240831050.1">
    <property type="nucleotide sequence ID" value="NZ_JAKWBL010000003.1"/>
</dbReference>
<gene>
    <name evidence="1" type="ORF">MKP09_15990</name>
</gene>
<protein>
    <submittedName>
        <fullName evidence="1">Uncharacterized protein</fullName>
    </submittedName>
</protein>
<organism evidence="1 2">
    <name type="scientific">Niabella ginsengisoli</name>
    <dbReference type="NCBI Taxonomy" id="522298"/>
    <lineage>
        <taxon>Bacteria</taxon>
        <taxon>Pseudomonadati</taxon>
        <taxon>Bacteroidota</taxon>
        <taxon>Chitinophagia</taxon>
        <taxon>Chitinophagales</taxon>
        <taxon>Chitinophagaceae</taxon>
        <taxon>Niabella</taxon>
    </lineage>
</organism>
<evidence type="ECO:0000313" key="1">
    <source>
        <dbReference type="EMBL" id="MCH5599301.1"/>
    </source>
</evidence>
<proteinExistence type="predicted"/>
<reference evidence="1 2" key="1">
    <citation type="submission" date="2022-02" db="EMBL/GenBank/DDBJ databases">
        <authorList>
            <person name="Min J."/>
        </authorList>
    </citation>
    <scope>NUCLEOTIDE SEQUENCE [LARGE SCALE GENOMIC DNA]</scope>
    <source>
        <strain evidence="1 2">GR10-1</strain>
    </source>
</reference>
<dbReference type="Proteomes" id="UP001202248">
    <property type="component" value="Unassembled WGS sequence"/>
</dbReference>
<name>A0ABS9SM01_9BACT</name>